<keyword evidence="10" id="KW-1185">Reference proteome</keyword>
<evidence type="ECO:0000256" key="6">
    <source>
        <dbReference type="ARBA" id="ARBA00023136"/>
    </source>
</evidence>
<organism evidence="9 10">
    <name type="scientific">Bradyrhizobium jicamae</name>
    <dbReference type="NCBI Taxonomy" id="280332"/>
    <lineage>
        <taxon>Bacteria</taxon>
        <taxon>Pseudomonadati</taxon>
        <taxon>Pseudomonadota</taxon>
        <taxon>Alphaproteobacteria</taxon>
        <taxon>Hyphomicrobiales</taxon>
        <taxon>Nitrobacteraceae</taxon>
        <taxon>Bradyrhizobium</taxon>
    </lineage>
</organism>
<evidence type="ECO:0000256" key="2">
    <source>
        <dbReference type="ARBA" id="ARBA00004141"/>
    </source>
</evidence>
<feature type="transmembrane region" description="Helical" evidence="7">
    <location>
        <begin position="89"/>
        <end position="109"/>
    </location>
</feature>
<keyword evidence="4 7" id="KW-0812">Transmembrane</keyword>
<dbReference type="GO" id="GO:0006508">
    <property type="term" value="P:proteolysis"/>
    <property type="evidence" value="ECO:0007669"/>
    <property type="project" value="InterPro"/>
</dbReference>
<proteinExistence type="inferred from homology"/>
<sequence length="168" mass="18146">MNWELVAKGLTSTLTTRMALAVFSAVVLHELGHLVFGRIVGVAIVGVVIGEGRRLFGRRIGAITFSVHAVPFGGHVEHDEYYGGPLTKAVLAAGGIVVNLIVGISSLAFCLSGEPHWTDRMLWAIAFAHLGLAAWNLIPRQFEDGNKSDGLLLWEALRSFMRGKSVAR</sequence>
<dbReference type="GO" id="GO:0016020">
    <property type="term" value="C:membrane"/>
    <property type="evidence" value="ECO:0007669"/>
    <property type="project" value="UniProtKB-SubCell"/>
</dbReference>
<evidence type="ECO:0000256" key="7">
    <source>
        <dbReference type="SAM" id="Phobius"/>
    </source>
</evidence>
<comment type="cofactor">
    <cofactor evidence="1">
        <name>Zn(2+)</name>
        <dbReference type="ChEBI" id="CHEBI:29105"/>
    </cofactor>
</comment>
<comment type="similarity">
    <text evidence="3">Belongs to the peptidase M50B family.</text>
</comment>
<dbReference type="Pfam" id="PF02163">
    <property type="entry name" value="Peptidase_M50"/>
    <property type="match status" value="1"/>
</dbReference>
<evidence type="ECO:0000313" key="9">
    <source>
        <dbReference type="EMBL" id="KRR03603.1"/>
    </source>
</evidence>
<dbReference type="Proteomes" id="UP000050863">
    <property type="component" value="Unassembled WGS sequence"/>
</dbReference>
<feature type="transmembrane region" description="Helical" evidence="7">
    <location>
        <begin position="20"/>
        <end position="49"/>
    </location>
</feature>
<feature type="domain" description="Peptidase M50" evidence="8">
    <location>
        <begin position="19"/>
        <end position="110"/>
    </location>
</feature>
<evidence type="ECO:0000313" key="10">
    <source>
        <dbReference type="Proteomes" id="UP000050863"/>
    </source>
</evidence>
<dbReference type="AlphaFoldDB" id="A0A0R3LEI4"/>
<evidence type="ECO:0000256" key="1">
    <source>
        <dbReference type="ARBA" id="ARBA00001947"/>
    </source>
</evidence>
<dbReference type="InterPro" id="IPR008915">
    <property type="entry name" value="Peptidase_M50"/>
</dbReference>
<protein>
    <recommendedName>
        <fullName evidence="8">Peptidase M50 domain-containing protein</fullName>
    </recommendedName>
</protein>
<evidence type="ECO:0000259" key="8">
    <source>
        <dbReference type="Pfam" id="PF02163"/>
    </source>
</evidence>
<name>A0A0R3LEI4_9BRAD</name>
<comment type="subcellular location">
    <subcellularLocation>
        <location evidence="2">Membrane</location>
        <topology evidence="2">Multi-pass membrane protein</topology>
    </subcellularLocation>
</comment>
<accession>A0A0R3LEI4</accession>
<evidence type="ECO:0000256" key="3">
    <source>
        <dbReference type="ARBA" id="ARBA00007931"/>
    </source>
</evidence>
<keyword evidence="5 7" id="KW-1133">Transmembrane helix</keyword>
<gene>
    <name evidence="9" type="ORF">CQ12_12245</name>
</gene>
<evidence type="ECO:0000256" key="4">
    <source>
        <dbReference type="ARBA" id="ARBA00022692"/>
    </source>
</evidence>
<dbReference type="EMBL" id="LLXZ01000141">
    <property type="protein sequence ID" value="KRR03603.1"/>
    <property type="molecule type" value="Genomic_DNA"/>
</dbReference>
<comment type="caution">
    <text evidence="9">The sequence shown here is derived from an EMBL/GenBank/DDBJ whole genome shotgun (WGS) entry which is preliminary data.</text>
</comment>
<keyword evidence="6 7" id="KW-0472">Membrane</keyword>
<reference evidence="9 10" key="1">
    <citation type="submission" date="2014-03" db="EMBL/GenBank/DDBJ databases">
        <title>Bradyrhizobium valentinum sp. nov., isolated from effective nodules of Lupinus mariae-josephae, a lupine endemic of basic-lime soils in Eastern Spain.</title>
        <authorList>
            <person name="Duran D."/>
            <person name="Rey L."/>
            <person name="Navarro A."/>
            <person name="Busquets A."/>
            <person name="Imperial J."/>
            <person name="Ruiz-Argueso T."/>
        </authorList>
    </citation>
    <scope>NUCLEOTIDE SEQUENCE [LARGE SCALE GENOMIC DNA]</scope>
    <source>
        <strain evidence="9 10">PAC68</strain>
    </source>
</reference>
<evidence type="ECO:0000256" key="5">
    <source>
        <dbReference type="ARBA" id="ARBA00022989"/>
    </source>
</evidence>
<dbReference type="OrthoDB" id="8231381at2"/>